<dbReference type="OrthoDB" id="5273928at2759"/>
<protein>
    <submittedName>
        <fullName evidence="2">Uncharacterized protein</fullName>
    </submittedName>
</protein>
<feature type="compositionally biased region" description="Basic and acidic residues" evidence="1">
    <location>
        <begin position="1"/>
        <end position="12"/>
    </location>
</feature>
<feature type="region of interest" description="Disordered" evidence="1">
    <location>
        <begin position="377"/>
        <end position="438"/>
    </location>
</feature>
<name>A0A0D2CY78_9EURO</name>
<reference evidence="2 3" key="1">
    <citation type="submission" date="2015-01" db="EMBL/GenBank/DDBJ databases">
        <title>The Genome Sequence of Cladophialophora immunda CBS83496.</title>
        <authorList>
            <consortium name="The Broad Institute Genomics Platform"/>
            <person name="Cuomo C."/>
            <person name="de Hoog S."/>
            <person name="Gorbushina A."/>
            <person name="Stielow B."/>
            <person name="Teixiera M."/>
            <person name="Abouelleil A."/>
            <person name="Chapman S.B."/>
            <person name="Priest M."/>
            <person name="Young S.K."/>
            <person name="Wortman J."/>
            <person name="Nusbaum C."/>
            <person name="Birren B."/>
        </authorList>
    </citation>
    <scope>NUCLEOTIDE SEQUENCE [LARGE SCALE GENOMIC DNA]</scope>
    <source>
        <strain evidence="2 3">CBS 83496</strain>
    </source>
</reference>
<sequence length="438" mass="49709">MQSISKRTDRRPFLPGPYGPVSHRPSAAIVQKFDSESGQVYSEVEVRPHRNKYSDWIGKPRTAGVFKKPPANPTGARSLAAMSRIKVVTQFRNLTPEHFATVPWSIAQKVWDQTLSMRAESFHAWRTLATAYPSPEEFGRHEYRYLLDIKFLDMPVTDYFNGLTSKELKWLTCLRISSKEMATSSLVSVHTITNLAVLDLSDGQATIDNGVSKFDERVLRSWAELARSGETFQHLRVIMFGWQEHLSDWIFKYADCFPSLCHIIVTDCPRMHQKNRGLWEPTAQAAGWEARHAKKSAKSLRPIIGDRDFAFGSISGCYYDSLELFSQLVHNRRPSLTDKRPLLEVWMGGPRQWSHIVDDFPSTRTIFLENIKTQSWKAQEWPSTTNSNGDPAKRARNQEPATPGSASPPPKRGSRAKPTAKASGKNVTDMLNEFATQR</sequence>
<dbReference type="EMBL" id="KN847043">
    <property type="protein sequence ID" value="KIW28509.1"/>
    <property type="molecule type" value="Genomic_DNA"/>
</dbReference>
<proteinExistence type="predicted"/>
<evidence type="ECO:0000256" key="1">
    <source>
        <dbReference type="SAM" id="MobiDB-lite"/>
    </source>
</evidence>
<evidence type="ECO:0000313" key="3">
    <source>
        <dbReference type="Proteomes" id="UP000054466"/>
    </source>
</evidence>
<gene>
    <name evidence="2" type="ORF">PV07_08168</name>
</gene>
<accession>A0A0D2CY78</accession>
<organism evidence="2 3">
    <name type="scientific">Cladophialophora immunda</name>
    <dbReference type="NCBI Taxonomy" id="569365"/>
    <lineage>
        <taxon>Eukaryota</taxon>
        <taxon>Fungi</taxon>
        <taxon>Dikarya</taxon>
        <taxon>Ascomycota</taxon>
        <taxon>Pezizomycotina</taxon>
        <taxon>Eurotiomycetes</taxon>
        <taxon>Chaetothyriomycetidae</taxon>
        <taxon>Chaetothyriales</taxon>
        <taxon>Herpotrichiellaceae</taxon>
        <taxon>Cladophialophora</taxon>
    </lineage>
</organism>
<dbReference type="GeneID" id="27347362"/>
<keyword evidence="3" id="KW-1185">Reference proteome</keyword>
<dbReference type="AlphaFoldDB" id="A0A0D2CY78"/>
<dbReference type="RefSeq" id="XP_016248725.1">
    <property type="nucleotide sequence ID" value="XM_016395306.1"/>
</dbReference>
<feature type="region of interest" description="Disordered" evidence="1">
    <location>
        <begin position="1"/>
        <end position="25"/>
    </location>
</feature>
<evidence type="ECO:0000313" key="2">
    <source>
        <dbReference type="EMBL" id="KIW28509.1"/>
    </source>
</evidence>
<dbReference type="Proteomes" id="UP000054466">
    <property type="component" value="Unassembled WGS sequence"/>
</dbReference>
<feature type="compositionally biased region" description="Polar residues" evidence="1">
    <location>
        <begin position="377"/>
        <end position="389"/>
    </location>
</feature>
<dbReference type="HOGENOM" id="CLU_051524_0_0_1"/>
<dbReference type="VEuPathDB" id="FungiDB:PV07_08168"/>